<reference evidence="10 11" key="1">
    <citation type="submission" date="2019-06" db="EMBL/GenBank/DDBJ databases">
        <title>Sequencing the genomes of 1000 actinobacteria strains.</title>
        <authorList>
            <person name="Klenk H.-P."/>
        </authorList>
    </citation>
    <scope>NUCLEOTIDE SEQUENCE [LARGE SCALE GENOMIC DNA]</scope>
    <source>
        <strain evidence="10 11">DSM 44826</strain>
    </source>
</reference>
<evidence type="ECO:0000313" key="11">
    <source>
        <dbReference type="Proteomes" id="UP000317940"/>
    </source>
</evidence>
<evidence type="ECO:0000313" key="10">
    <source>
        <dbReference type="EMBL" id="TWF96706.1"/>
    </source>
</evidence>
<evidence type="ECO:0000256" key="4">
    <source>
        <dbReference type="ARBA" id="ARBA00022801"/>
    </source>
</evidence>
<evidence type="ECO:0000256" key="6">
    <source>
        <dbReference type="ARBA" id="ARBA00022837"/>
    </source>
</evidence>
<protein>
    <submittedName>
        <fullName evidence="10">Kumamolisin</fullName>
    </submittedName>
</protein>
<dbReference type="InterPro" id="IPR036852">
    <property type="entry name" value="Peptidase_S8/S53_dom_sf"/>
</dbReference>
<comment type="cofactor">
    <cofactor evidence="1">
        <name>Ca(2+)</name>
        <dbReference type="ChEBI" id="CHEBI:29108"/>
    </cofactor>
</comment>
<dbReference type="Gene3D" id="3.40.50.200">
    <property type="entry name" value="Peptidase S8/S53 domain"/>
    <property type="match status" value="1"/>
</dbReference>
<dbReference type="EMBL" id="VIWT01000001">
    <property type="protein sequence ID" value="TWF96706.1"/>
    <property type="molecule type" value="Genomic_DNA"/>
</dbReference>
<keyword evidence="3" id="KW-0479">Metal-binding</keyword>
<evidence type="ECO:0000256" key="8">
    <source>
        <dbReference type="SAM" id="MobiDB-lite"/>
    </source>
</evidence>
<keyword evidence="4" id="KW-0378">Hydrolase</keyword>
<dbReference type="Pfam" id="PF09286">
    <property type="entry name" value="Pro-kuma_activ"/>
    <property type="match status" value="1"/>
</dbReference>
<dbReference type="InterPro" id="IPR015366">
    <property type="entry name" value="S53_propep"/>
</dbReference>
<dbReference type="Pfam" id="PF00082">
    <property type="entry name" value="Peptidase_S8"/>
    <property type="match status" value="1"/>
</dbReference>
<comment type="caution">
    <text evidence="10">The sequence shown here is derived from an EMBL/GenBank/DDBJ whole genome shotgun (WGS) entry which is preliminary data.</text>
</comment>
<keyword evidence="7" id="KW-0865">Zymogen</keyword>
<keyword evidence="2" id="KW-0645">Protease</keyword>
<dbReference type="SUPFAM" id="SSF54897">
    <property type="entry name" value="Protease propeptides/inhibitors"/>
    <property type="match status" value="1"/>
</dbReference>
<keyword evidence="5" id="KW-0720">Serine protease</keyword>
<sequence length="586" mass="60023">MTPVPRSPYLALPDSDRTPRHGAVVAGPASPSESVTVTVYLRRPPGAPPAPSLLAYAAIPPTLRPAPDDAALAGALHADPADAALVARFAAEHGLRVGAVNPAARSVRLTGTAAQLAEAFQVTLARYRYQDRDGRRRSYRGREGAVHLPAELAGVVTAVLGLDNRPLGGTRLARRTARIPLARLAADDTGLPAGTFLPNALAAPYAYPSGLDGTGQTVAVLAFNGQTQPGVPSGGYRLDALHTYFTEVLHAPVPQITDVLVHGPGNDPGRDDGQGDPNDSTAEIMLDLQVVGALAPGARIVVYFTEFTEQGWVDAINAIVTDTANRPDIVSCSYGNPEDDPGSAWTRMAITSVDQAFAQAGLHNISICCASGDDGSRDQAGDALAHADFPASSPHVLGVGGTRLVVDGATVVSETVWDDGPGSATGGGVSRWFPVPPWQSGTPVPPSANPPHQRGRGVPDVAALADPQTGVMIISVDGEHLVQIGGTSAAAPQWSALLARINQGLGAPVGFLNPLLYAHFGTGVLRDITRGGNGAYAAGPGWDACSGFGSPGGQALLDGLRKLGTTAAQARIPGPATGTEPSGAVI</sequence>
<dbReference type="Proteomes" id="UP000317940">
    <property type="component" value="Unassembled WGS sequence"/>
</dbReference>
<dbReference type="InterPro" id="IPR050819">
    <property type="entry name" value="Tripeptidyl-peptidase_I"/>
</dbReference>
<gene>
    <name evidence="10" type="ORF">FHX73_11478</name>
</gene>
<evidence type="ECO:0000256" key="2">
    <source>
        <dbReference type="ARBA" id="ARBA00022670"/>
    </source>
</evidence>
<feature type="region of interest" description="Disordered" evidence="8">
    <location>
        <begin position="259"/>
        <end position="280"/>
    </location>
</feature>
<dbReference type="GO" id="GO:0008240">
    <property type="term" value="F:tripeptidyl-peptidase activity"/>
    <property type="evidence" value="ECO:0007669"/>
    <property type="project" value="TreeGrafter"/>
</dbReference>
<evidence type="ECO:0000256" key="7">
    <source>
        <dbReference type="ARBA" id="ARBA00023145"/>
    </source>
</evidence>
<dbReference type="PANTHER" id="PTHR14218:SF15">
    <property type="entry name" value="TRIPEPTIDYL-PEPTIDASE 1"/>
    <property type="match status" value="1"/>
</dbReference>
<evidence type="ECO:0000259" key="9">
    <source>
        <dbReference type="PROSITE" id="PS51695"/>
    </source>
</evidence>
<feature type="domain" description="Peptidase S53" evidence="9">
    <location>
        <begin position="195"/>
        <end position="563"/>
    </location>
</feature>
<organism evidence="10 11">
    <name type="scientific">Kitasatospora viridis</name>
    <dbReference type="NCBI Taxonomy" id="281105"/>
    <lineage>
        <taxon>Bacteria</taxon>
        <taxon>Bacillati</taxon>
        <taxon>Actinomycetota</taxon>
        <taxon>Actinomycetes</taxon>
        <taxon>Kitasatosporales</taxon>
        <taxon>Streptomycetaceae</taxon>
        <taxon>Kitasatospora</taxon>
    </lineage>
</organism>
<feature type="region of interest" description="Disordered" evidence="8">
    <location>
        <begin position="1"/>
        <end position="29"/>
    </location>
</feature>
<dbReference type="PANTHER" id="PTHR14218">
    <property type="entry name" value="PROTEASE S8 TRIPEPTIDYL PEPTIDASE I CLN2"/>
    <property type="match status" value="1"/>
</dbReference>
<evidence type="ECO:0000256" key="5">
    <source>
        <dbReference type="ARBA" id="ARBA00022825"/>
    </source>
</evidence>
<dbReference type="CDD" id="cd11377">
    <property type="entry name" value="Pro-peptidase_S53"/>
    <property type="match status" value="1"/>
</dbReference>
<dbReference type="InterPro" id="IPR000209">
    <property type="entry name" value="Peptidase_S8/S53_dom"/>
</dbReference>
<keyword evidence="11" id="KW-1185">Reference proteome</keyword>
<dbReference type="AlphaFoldDB" id="A0A561UBI4"/>
<dbReference type="GO" id="GO:0006508">
    <property type="term" value="P:proteolysis"/>
    <property type="evidence" value="ECO:0007669"/>
    <property type="project" value="UniProtKB-KW"/>
</dbReference>
<dbReference type="PROSITE" id="PS51695">
    <property type="entry name" value="SEDOLISIN"/>
    <property type="match status" value="1"/>
</dbReference>
<dbReference type="SUPFAM" id="SSF52743">
    <property type="entry name" value="Subtilisin-like"/>
    <property type="match status" value="1"/>
</dbReference>
<dbReference type="GO" id="GO:0046872">
    <property type="term" value="F:metal ion binding"/>
    <property type="evidence" value="ECO:0007669"/>
    <property type="project" value="UniProtKB-KW"/>
</dbReference>
<evidence type="ECO:0000256" key="3">
    <source>
        <dbReference type="ARBA" id="ARBA00022723"/>
    </source>
</evidence>
<dbReference type="GO" id="GO:0004252">
    <property type="term" value="F:serine-type endopeptidase activity"/>
    <property type="evidence" value="ECO:0007669"/>
    <property type="project" value="InterPro"/>
</dbReference>
<dbReference type="InterPro" id="IPR030400">
    <property type="entry name" value="Sedolisin_dom"/>
</dbReference>
<proteinExistence type="predicted"/>
<keyword evidence="6" id="KW-0106">Calcium</keyword>
<dbReference type="SMART" id="SM00944">
    <property type="entry name" value="Pro-kuma_activ"/>
    <property type="match status" value="1"/>
</dbReference>
<evidence type="ECO:0000256" key="1">
    <source>
        <dbReference type="ARBA" id="ARBA00001913"/>
    </source>
</evidence>
<accession>A0A561UBI4</accession>
<dbReference type="CDD" id="cd04056">
    <property type="entry name" value="Peptidases_S53"/>
    <property type="match status" value="1"/>
</dbReference>
<name>A0A561UBI4_9ACTN</name>